<reference evidence="3 4" key="1">
    <citation type="submission" date="2018-03" db="EMBL/GenBank/DDBJ databases">
        <title>Characteristics and genome of n-alkane degrading marine bacteria Gordonia iterans isolated from crude oil contaminated in Tae-an, South Korea.</title>
        <authorList>
            <person name="Lee S.-S."/>
            <person name="Kim H."/>
        </authorList>
    </citation>
    <scope>NUCLEOTIDE SEQUENCE [LARGE SCALE GENOMIC DNA]</scope>
    <source>
        <strain evidence="3 4">Co17</strain>
    </source>
</reference>
<feature type="transmembrane region" description="Helical" evidence="2">
    <location>
        <begin position="373"/>
        <end position="396"/>
    </location>
</feature>
<feature type="transmembrane region" description="Helical" evidence="2">
    <location>
        <begin position="34"/>
        <end position="54"/>
    </location>
</feature>
<dbReference type="PANTHER" id="PTHR41771">
    <property type="entry name" value="MEMBRANE PROTEIN-RELATED"/>
    <property type="match status" value="1"/>
</dbReference>
<evidence type="ECO:0000313" key="4">
    <source>
        <dbReference type="Proteomes" id="UP000239814"/>
    </source>
</evidence>
<gene>
    <name evidence="3" type="ORF">C6V83_05990</name>
</gene>
<proteinExistence type="predicted"/>
<feature type="transmembrane region" description="Helical" evidence="2">
    <location>
        <begin position="270"/>
        <end position="291"/>
    </location>
</feature>
<protein>
    <recommendedName>
        <fullName evidence="5">YibE/F family protein</fullName>
    </recommendedName>
</protein>
<feature type="transmembrane region" description="Helical" evidence="2">
    <location>
        <begin position="221"/>
        <end position="239"/>
    </location>
</feature>
<feature type="transmembrane region" description="Helical" evidence="2">
    <location>
        <begin position="197"/>
        <end position="214"/>
    </location>
</feature>
<dbReference type="PANTHER" id="PTHR41771:SF1">
    <property type="entry name" value="MEMBRANE PROTEIN"/>
    <property type="match status" value="1"/>
</dbReference>
<dbReference type="OrthoDB" id="5846312at2"/>
<feature type="transmembrane region" description="Helical" evidence="2">
    <location>
        <begin position="311"/>
        <end position="333"/>
    </location>
</feature>
<keyword evidence="2" id="KW-0472">Membrane</keyword>
<dbReference type="EMBL" id="CP027433">
    <property type="protein sequence ID" value="AVL99889.1"/>
    <property type="molecule type" value="Genomic_DNA"/>
</dbReference>
<dbReference type="KEGG" id="git:C6V83_05990"/>
<feature type="transmembrane region" description="Helical" evidence="2">
    <location>
        <begin position="245"/>
        <end position="263"/>
    </location>
</feature>
<dbReference type="Pfam" id="PF07907">
    <property type="entry name" value="YibE_F"/>
    <property type="match status" value="1"/>
</dbReference>
<keyword evidence="4" id="KW-1185">Reference proteome</keyword>
<dbReference type="InterPro" id="IPR012507">
    <property type="entry name" value="YibE_F"/>
</dbReference>
<evidence type="ECO:0008006" key="5">
    <source>
        <dbReference type="Google" id="ProtNLM"/>
    </source>
</evidence>
<evidence type="ECO:0000256" key="1">
    <source>
        <dbReference type="SAM" id="MobiDB-lite"/>
    </source>
</evidence>
<keyword evidence="2" id="KW-0812">Transmembrane</keyword>
<keyword evidence="2" id="KW-1133">Transmembrane helix</keyword>
<evidence type="ECO:0000256" key="2">
    <source>
        <dbReference type="SAM" id="Phobius"/>
    </source>
</evidence>
<name>A0A2S0KDY1_9ACTN</name>
<dbReference type="AlphaFoldDB" id="A0A2S0KDY1"/>
<organism evidence="3 4">
    <name type="scientific">Gordonia iterans</name>
    <dbReference type="NCBI Taxonomy" id="1004901"/>
    <lineage>
        <taxon>Bacteria</taxon>
        <taxon>Bacillati</taxon>
        <taxon>Actinomycetota</taxon>
        <taxon>Actinomycetes</taxon>
        <taxon>Mycobacteriales</taxon>
        <taxon>Gordoniaceae</taxon>
        <taxon>Gordonia</taxon>
    </lineage>
</organism>
<feature type="region of interest" description="Disordered" evidence="1">
    <location>
        <begin position="137"/>
        <end position="163"/>
    </location>
</feature>
<evidence type="ECO:0000313" key="3">
    <source>
        <dbReference type="EMBL" id="AVL99889.1"/>
    </source>
</evidence>
<sequence>MVSHRQPEPPAPHGHSHAHASGPVENLARHSRSIVVAVLAVAAVAVAIGAALLWPSHADDRPLPTRFQSADGGPLTLVDATVVAQSRAACSAVGDGTSSSEFPQIPSTGGDCIASVVRIQSGDDAGRYAVLAVPTNASLHDDDRPGGTESTAGLDPDAPIAGQPDLKMDDEVRLAEITAPDGEQRYSFHDYRRGGELILWALAFVIAVIAVATWRGLRAVIGLAFAFAVLGYFTLPSILDGNNVVAVAVVSSAAILYPVIFLAHGANMRAASALLGTLMSLGLAAALSYAAVASLTLTGLSSESTRSLQVYQGSISLSGLLLAGFVIGTLGVLNDVTITQASTTFELAALPGQSRLSAFRGAMRVGRDHIASTVYTLVFAYAGSALPLLLLFSVAGQPISGLLTGEEVSIELARTFVGGIALAMSVPITTAIAAALVSPPGSRPLRNSPSF</sequence>
<feature type="transmembrane region" description="Helical" evidence="2">
    <location>
        <begin position="416"/>
        <end position="437"/>
    </location>
</feature>
<dbReference type="Proteomes" id="UP000239814">
    <property type="component" value="Chromosome"/>
</dbReference>
<feature type="region of interest" description="Disordered" evidence="1">
    <location>
        <begin position="1"/>
        <end position="21"/>
    </location>
</feature>
<accession>A0A2S0KDY1</accession>